<dbReference type="AlphaFoldDB" id="A0AAV7LB96"/>
<organism evidence="1 2">
    <name type="scientific">Pleurodeles waltl</name>
    <name type="common">Iberian ribbed newt</name>
    <dbReference type="NCBI Taxonomy" id="8319"/>
    <lineage>
        <taxon>Eukaryota</taxon>
        <taxon>Metazoa</taxon>
        <taxon>Chordata</taxon>
        <taxon>Craniata</taxon>
        <taxon>Vertebrata</taxon>
        <taxon>Euteleostomi</taxon>
        <taxon>Amphibia</taxon>
        <taxon>Batrachia</taxon>
        <taxon>Caudata</taxon>
        <taxon>Salamandroidea</taxon>
        <taxon>Salamandridae</taxon>
        <taxon>Pleurodelinae</taxon>
        <taxon>Pleurodeles</taxon>
    </lineage>
</organism>
<name>A0AAV7LB96_PLEWA</name>
<evidence type="ECO:0000313" key="2">
    <source>
        <dbReference type="Proteomes" id="UP001066276"/>
    </source>
</evidence>
<evidence type="ECO:0000313" key="1">
    <source>
        <dbReference type="EMBL" id="KAJ1088815.1"/>
    </source>
</evidence>
<accession>A0AAV7LB96</accession>
<protein>
    <submittedName>
        <fullName evidence="1">Uncharacterized protein</fullName>
    </submittedName>
</protein>
<comment type="caution">
    <text evidence="1">The sequence shown here is derived from an EMBL/GenBank/DDBJ whole genome shotgun (WGS) entry which is preliminary data.</text>
</comment>
<keyword evidence="2" id="KW-1185">Reference proteome</keyword>
<dbReference type="EMBL" id="JANPWB010000015">
    <property type="protein sequence ID" value="KAJ1088815.1"/>
    <property type="molecule type" value="Genomic_DNA"/>
</dbReference>
<dbReference type="Proteomes" id="UP001066276">
    <property type="component" value="Chromosome 11"/>
</dbReference>
<sequence>MRRSDRVLAWPTDLFPRIGVLQGGSRTRVPCTRFLLKRRRTSIYSLGPWDVPGERARPGLLDGSLFPALEPCRGAPGLESPVILSSGEETLLQHGQPWAIGGAGRTGMPLA</sequence>
<gene>
    <name evidence="1" type="ORF">NDU88_001970</name>
</gene>
<reference evidence="1" key="1">
    <citation type="journal article" date="2022" name="bioRxiv">
        <title>Sequencing and chromosome-scale assembly of the giantPleurodeles waltlgenome.</title>
        <authorList>
            <person name="Brown T."/>
            <person name="Elewa A."/>
            <person name="Iarovenko S."/>
            <person name="Subramanian E."/>
            <person name="Araus A.J."/>
            <person name="Petzold A."/>
            <person name="Susuki M."/>
            <person name="Suzuki K.-i.T."/>
            <person name="Hayashi T."/>
            <person name="Toyoda A."/>
            <person name="Oliveira C."/>
            <person name="Osipova E."/>
            <person name="Leigh N.D."/>
            <person name="Simon A."/>
            <person name="Yun M.H."/>
        </authorList>
    </citation>
    <scope>NUCLEOTIDE SEQUENCE</scope>
    <source>
        <strain evidence="1">20211129_DDA</strain>
        <tissue evidence="1">Liver</tissue>
    </source>
</reference>
<proteinExistence type="predicted"/>